<gene>
    <name evidence="2" type="ORF">AC579_9410</name>
</gene>
<feature type="compositionally biased region" description="Polar residues" evidence="1">
    <location>
        <begin position="112"/>
        <end position="121"/>
    </location>
</feature>
<evidence type="ECO:0000313" key="2">
    <source>
        <dbReference type="EMBL" id="KXS94747.1"/>
    </source>
</evidence>
<evidence type="ECO:0000256" key="1">
    <source>
        <dbReference type="SAM" id="MobiDB-lite"/>
    </source>
</evidence>
<name>A0A139GX13_9PEZI</name>
<dbReference type="AlphaFoldDB" id="A0A139GX13"/>
<comment type="caution">
    <text evidence="2">The sequence shown here is derived from an EMBL/GenBank/DDBJ whole genome shotgun (WGS) entry which is preliminary data.</text>
</comment>
<sequence>MTAISLHPAIYMTKDVDESKELTKSGFSIQTRRGVSTSIAFSPYLGEKRTSSKVKLGAKRMILTKAMTAKSQKQRNAVGMNELDMNAHDESWLKFSGKYAVPKSSRHGKSVTLRQRSVNVC</sequence>
<reference evidence="2 3" key="1">
    <citation type="submission" date="2015-07" db="EMBL/GenBank/DDBJ databases">
        <title>Comparative genomics of the Sigatoka disease complex on banana suggests a link between parallel evolutionary changes in Pseudocercospora fijiensis and Pseudocercospora eumusae and increased virulence on the banana host.</title>
        <authorList>
            <person name="Chang T.-C."/>
            <person name="Salvucci A."/>
            <person name="Crous P.W."/>
            <person name="Stergiopoulos I."/>
        </authorList>
    </citation>
    <scope>NUCLEOTIDE SEQUENCE [LARGE SCALE GENOMIC DNA]</scope>
    <source>
        <strain evidence="2 3">CBS 116634</strain>
    </source>
</reference>
<feature type="region of interest" description="Disordered" evidence="1">
    <location>
        <begin position="102"/>
        <end position="121"/>
    </location>
</feature>
<organism evidence="2 3">
    <name type="scientific">Pseudocercospora musae</name>
    <dbReference type="NCBI Taxonomy" id="113226"/>
    <lineage>
        <taxon>Eukaryota</taxon>
        <taxon>Fungi</taxon>
        <taxon>Dikarya</taxon>
        <taxon>Ascomycota</taxon>
        <taxon>Pezizomycotina</taxon>
        <taxon>Dothideomycetes</taxon>
        <taxon>Dothideomycetidae</taxon>
        <taxon>Mycosphaerellales</taxon>
        <taxon>Mycosphaerellaceae</taxon>
        <taxon>Pseudocercospora</taxon>
    </lineage>
</organism>
<proteinExistence type="predicted"/>
<protein>
    <submittedName>
        <fullName evidence="2">Uncharacterized protein</fullName>
    </submittedName>
</protein>
<keyword evidence="3" id="KW-1185">Reference proteome</keyword>
<dbReference type="Proteomes" id="UP000073492">
    <property type="component" value="Unassembled WGS sequence"/>
</dbReference>
<dbReference type="EMBL" id="LFZO01000939">
    <property type="protein sequence ID" value="KXS94747.1"/>
    <property type="molecule type" value="Genomic_DNA"/>
</dbReference>
<evidence type="ECO:0000313" key="3">
    <source>
        <dbReference type="Proteomes" id="UP000073492"/>
    </source>
</evidence>
<accession>A0A139GX13</accession>